<dbReference type="EMBL" id="JAQQKV010000001">
    <property type="protein sequence ID" value="MDC7675977.1"/>
    <property type="molecule type" value="Genomic_DNA"/>
</dbReference>
<dbReference type="PANTHER" id="PTHR43581:SF4">
    <property type="entry name" value="ATP_GTP PHOSPHATASE"/>
    <property type="match status" value="1"/>
</dbReference>
<dbReference type="InterPro" id="IPR027417">
    <property type="entry name" value="P-loop_NTPase"/>
</dbReference>
<reference evidence="2 3" key="1">
    <citation type="submission" date="2023-01" db="EMBL/GenBank/DDBJ databases">
        <title>Novel species of the genus Asticcacaulis isolated from rivers.</title>
        <authorList>
            <person name="Lu H."/>
        </authorList>
    </citation>
    <scope>NUCLEOTIDE SEQUENCE [LARGE SCALE GENOMIC DNA]</scope>
    <source>
        <strain evidence="2 3">LKC15W</strain>
    </source>
</reference>
<feature type="domain" description="AAA+ ATPase" evidence="1">
    <location>
        <begin position="26"/>
        <end position="307"/>
    </location>
</feature>
<evidence type="ECO:0000313" key="3">
    <source>
        <dbReference type="Proteomes" id="UP001218579"/>
    </source>
</evidence>
<proteinExistence type="predicted"/>
<name>A0ABT5HIA0_9CAUL</name>
<dbReference type="Proteomes" id="UP001218579">
    <property type="component" value="Unassembled WGS sequence"/>
</dbReference>
<dbReference type="InterPro" id="IPR051396">
    <property type="entry name" value="Bact_Antivir_Def_Nuclease"/>
</dbReference>
<dbReference type="RefSeq" id="WP_272744291.1">
    <property type="nucleotide sequence ID" value="NZ_JAQQKV010000001.1"/>
</dbReference>
<evidence type="ECO:0000259" key="1">
    <source>
        <dbReference type="SMART" id="SM00382"/>
    </source>
</evidence>
<dbReference type="Pfam" id="PF13476">
    <property type="entry name" value="AAA_23"/>
    <property type="match status" value="1"/>
</dbReference>
<dbReference type="Gene3D" id="3.40.50.300">
    <property type="entry name" value="P-loop containing nucleotide triphosphate hydrolases"/>
    <property type="match status" value="1"/>
</dbReference>
<dbReference type="SMART" id="SM00382">
    <property type="entry name" value="AAA"/>
    <property type="match status" value="1"/>
</dbReference>
<dbReference type="InterPro" id="IPR003593">
    <property type="entry name" value="AAA+_ATPase"/>
</dbReference>
<dbReference type="InterPro" id="IPR038729">
    <property type="entry name" value="Rad50/SbcC_AAA"/>
</dbReference>
<dbReference type="SUPFAM" id="SSF52540">
    <property type="entry name" value="P-loop containing nucleoside triphosphate hydrolases"/>
    <property type="match status" value="1"/>
</dbReference>
<dbReference type="InterPro" id="IPR003959">
    <property type="entry name" value="ATPase_AAA_core"/>
</dbReference>
<evidence type="ECO:0000313" key="2">
    <source>
        <dbReference type="EMBL" id="MDC7675977.1"/>
    </source>
</evidence>
<dbReference type="Pfam" id="PF13304">
    <property type="entry name" value="AAA_21"/>
    <property type="match status" value="1"/>
</dbReference>
<sequence>MFIKKIRLKNGYKRFHDLTIDLGENPARIVALVGPNGCGKSSVLDGLLYHASARQRIGGGIARDVSYHSMTGVGSLTWQDVEIQFTAGNFSEIRALKEKTGKANTIFSFRSPYRYNSLLKITETKAVSEIWKNSYGAGDASSLDAKMEDNYRRLYSVYNLYRDENDLKPSEAKAKIIGDLNTSIKKCLDLEISNLGNVEGNQGTLYFRKPDHPKEFEFNVLSSGEKEVVDLLLDLYLRKEDYSDTVFLIDEPELHINTAIQGNLLEEIDRLIGPDCQIWLTTHSIGFLRALQTKMKDKCQIIQFRSEYNLAAEAHTLTPVKVGPGTWRDLFAIALDDLAHLVSPSTIIYCEGRAEPGSGGREQGMDARVFNRIFAESHPDALFTSSGGNTEPDQRSAIALLVLSKVFPKVDIWVLKDRDMASGKPTDENDRRVYLNTNPDNHRVLKRWEIENYLYDKEVLKAYCAGKGLQFDEAAYDAFVTNIDDQNLKDETQRIKNFCGIKSSINAEVFKIALSDYIISSMVVFKELEECIFSRQ</sequence>
<protein>
    <submittedName>
        <fullName evidence="2">AAA family ATPase</fullName>
    </submittedName>
</protein>
<keyword evidence="3" id="KW-1185">Reference proteome</keyword>
<comment type="caution">
    <text evidence="2">The sequence shown here is derived from an EMBL/GenBank/DDBJ whole genome shotgun (WGS) entry which is preliminary data.</text>
</comment>
<accession>A0ABT5HIA0</accession>
<gene>
    <name evidence="2" type="ORF">PQU98_07545</name>
</gene>
<organism evidence="2 3">
    <name type="scientific">Asticcacaulis machinosus</name>
    <dbReference type="NCBI Taxonomy" id="2984211"/>
    <lineage>
        <taxon>Bacteria</taxon>
        <taxon>Pseudomonadati</taxon>
        <taxon>Pseudomonadota</taxon>
        <taxon>Alphaproteobacteria</taxon>
        <taxon>Caulobacterales</taxon>
        <taxon>Caulobacteraceae</taxon>
        <taxon>Asticcacaulis</taxon>
    </lineage>
</organism>
<dbReference type="PANTHER" id="PTHR43581">
    <property type="entry name" value="ATP/GTP PHOSPHATASE"/>
    <property type="match status" value="1"/>
</dbReference>